<dbReference type="GeneID" id="66467746"/>
<reference evidence="11 12" key="1">
    <citation type="submission" date="2018-08" db="EMBL/GenBank/DDBJ databases">
        <title>A genome reference for cultivated species of the human gut microbiota.</title>
        <authorList>
            <person name="Zou Y."/>
            <person name="Xue W."/>
            <person name="Luo G."/>
        </authorList>
    </citation>
    <scope>NUCLEOTIDE SEQUENCE [LARGE SCALE GENOMIC DNA]</scope>
    <source>
        <strain evidence="11 12">AF37-4</strain>
    </source>
</reference>
<dbReference type="PANTHER" id="PTHR28570:SF2">
    <property type="entry name" value="M18 FAMILY AMINOPEPTIDASE 1-RELATED"/>
    <property type="match status" value="1"/>
</dbReference>
<dbReference type="InterPro" id="IPR023358">
    <property type="entry name" value="Peptidase_M18_dom2"/>
</dbReference>
<evidence type="ECO:0000256" key="4">
    <source>
        <dbReference type="ARBA" id="ARBA00022670"/>
    </source>
</evidence>
<dbReference type="SUPFAM" id="SSF101821">
    <property type="entry name" value="Aminopeptidase/glucanase lid domain"/>
    <property type="match status" value="1"/>
</dbReference>
<dbReference type="RefSeq" id="WP_118380114.1">
    <property type="nucleotide sequence ID" value="NZ_CABJDQ010000008.1"/>
</dbReference>
<evidence type="ECO:0000256" key="6">
    <source>
        <dbReference type="ARBA" id="ARBA00022801"/>
    </source>
</evidence>
<evidence type="ECO:0000313" key="12">
    <source>
        <dbReference type="Proteomes" id="UP000283314"/>
    </source>
</evidence>
<dbReference type="GO" id="GO:0005737">
    <property type="term" value="C:cytoplasm"/>
    <property type="evidence" value="ECO:0007669"/>
    <property type="project" value="UniProtKB-ARBA"/>
</dbReference>
<comment type="similarity">
    <text evidence="2 9">Belongs to the peptidase M18 family.</text>
</comment>
<dbReference type="GO" id="GO:0006508">
    <property type="term" value="P:proteolysis"/>
    <property type="evidence" value="ECO:0007669"/>
    <property type="project" value="UniProtKB-KW"/>
</dbReference>
<evidence type="ECO:0000256" key="9">
    <source>
        <dbReference type="RuleBase" id="RU004386"/>
    </source>
</evidence>
<evidence type="ECO:0000313" key="11">
    <source>
        <dbReference type="EMBL" id="RHL43602.1"/>
    </source>
</evidence>
<comment type="caution">
    <text evidence="11">The sequence shown here is derived from an EMBL/GenBank/DDBJ whole genome shotgun (WGS) entry which is preliminary data.</text>
</comment>
<dbReference type="FunFam" id="2.30.250.10:FF:000006">
    <property type="entry name" value="Probable M18 family aminopeptidase 1"/>
    <property type="match status" value="1"/>
</dbReference>
<dbReference type="Pfam" id="PF02127">
    <property type="entry name" value="Peptidase_M18"/>
    <property type="match status" value="1"/>
</dbReference>
<dbReference type="AlphaFoldDB" id="A0A415L4Y4"/>
<dbReference type="SUPFAM" id="SSF53187">
    <property type="entry name" value="Zn-dependent exopeptidases"/>
    <property type="match status" value="1"/>
</dbReference>
<gene>
    <name evidence="11" type="ORF">DW018_10870</name>
</gene>
<dbReference type="NCBIfam" id="NF002600">
    <property type="entry name" value="PRK02256.1"/>
    <property type="match status" value="1"/>
</dbReference>
<dbReference type="GO" id="GO:0008270">
    <property type="term" value="F:zinc ion binding"/>
    <property type="evidence" value="ECO:0007669"/>
    <property type="project" value="InterPro"/>
</dbReference>
<keyword evidence="7 9" id="KW-0862">Zinc</keyword>
<dbReference type="PANTHER" id="PTHR28570">
    <property type="entry name" value="ASPARTYL AMINOPEPTIDASE"/>
    <property type="match status" value="1"/>
</dbReference>
<dbReference type="GO" id="GO:0004177">
    <property type="term" value="F:aminopeptidase activity"/>
    <property type="evidence" value="ECO:0007669"/>
    <property type="project" value="UniProtKB-KW"/>
</dbReference>
<dbReference type="Gene3D" id="3.40.630.10">
    <property type="entry name" value="Zn peptidases"/>
    <property type="match status" value="1"/>
</dbReference>
<dbReference type="PRINTS" id="PR00932">
    <property type="entry name" value="AMINO1PTASE"/>
</dbReference>
<dbReference type="Proteomes" id="UP000283314">
    <property type="component" value="Unassembled WGS sequence"/>
</dbReference>
<proteinExistence type="inferred from homology"/>
<dbReference type="EMBL" id="QROT01000008">
    <property type="protein sequence ID" value="RHL43602.1"/>
    <property type="molecule type" value="Genomic_DNA"/>
</dbReference>
<keyword evidence="4 9" id="KW-0645">Protease</keyword>
<sequence>MERKNAWNTYGKREISELEELNSNYIDFLSDCKTERECVKETVRQAREKGYKSLEEVIEKGQPLKQGDKVYAVCMNKTVALFNIGKIPMEQGMNILGAHIDSPRMDIKQNPLYESNNMAYLDTHYYGGIKKYQWVTLPLAIHGVVVKKDGTKVEVNIGEKDTDPVFCVTDLLIHLAGQQMEKNAAKVIEGENLDILVGSIPLEDKEKDAVKEGIISILKNTYEMEEEDFMSAELEVVPAGRAREMGFDRSMIMAYGQDDKVCAYTSLVAMLETDKIDKTACCLLVDKEEIGSVGATGMQSKFFENTVAELLNLNGDYNELKLKRCLAHSRMLSSDVNAAFDPLYSDVFKNNSSSFLGSGVVFNKFTGSRGKSGSNDANAEYLAVLRNIMDNHNVHFQMSELGKVDAGGGGTIAYIMSLYGMEVIDCGVAVLNMHAPWEVTSKADIYETYKCYKAFLKNA</sequence>
<organism evidence="11 12">
    <name type="scientific">Eubacterium ventriosum</name>
    <dbReference type="NCBI Taxonomy" id="39496"/>
    <lineage>
        <taxon>Bacteria</taxon>
        <taxon>Bacillati</taxon>
        <taxon>Bacillota</taxon>
        <taxon>Clostridia</taxon>
        <taxon>Eubacteriales</taxon>
        <taxon>Eubacteriaceae</taxon>
        <taxon>Eubacterium</taxon>
    </lineage>
</organism>
<dbReference type="InterPro" id="IPR001948">
    <property type="entry name" value="Peptidase_M18"/>
</dbReference>
<dbReference type="CDD" id="cd05659">
    <property type="entry name" value="M18_API"/>
    <property type="match status" value="1"/>
</dbReference>
<keyword evidence="6 9" id="KW-0378">Hydrolase</keyword>
<evidence type="ECO:0000256" key="3">
    <source>
        <dbReference type="ARBA" id="ARBA00022438"/>
    </source>
</evidence>
<keyword evidence="5 9" id="KW-0479">Metal-binding</keyword>
<accession>A0A415L4Y4</accession>
<dbReference type="EC" id="3.4.11.-" evidence="10"/>
<keyword evidence="3 9" id="KW-0031">Aminopeptidase</keyword>
<evidence type="ECO:0000256" key="1">
    <source>
        <dbReference type="ARBA" id="ARBA00001947"/>
    </source>
</evidence>
<evidence type="ECO:0000256" key="7">
    <source>
        <dbReference type="ARBA" id="ARBA00022833"/>
    </source>
</evidence>
<evidence type="ECO:0000256" key="10">
    <source>
        <dbReference type="RuleBase" id="RU004387"/>
    </source>
</evidence>
<evidence type="ECO:0000256" key="5">
    <source>
        <dbReference type="ARBA" id="ARBA00022723"/>
    </source>
</evidence>
<name>A0A415L4Y4_9FIRM</name>
<evidence type="ECO:0000256" key="2">
    <source>
        <dbReference type="ARBA" id="ARBA00008290"/>
    </source>
</evidence>
<keyword evidence="8 9" id="KW-0482">Metalloprotease</keyword>
<dbReference type="Gene3D" id="2.30.250.10">
    <property type="entry name" value="Aminopeptidase i, Domain 2"/>
    <property type="match status" value="1"/>
</dbReference>
<protein>
    <recommendedName>
        <fullName evidence="10">M18 family aminopeptidase</fullName>
        <ecNumber evidence="10">3.4.11.-</ecNumber>
    </recommendedName>
</protein>
<dbReference type="GO" id="GO:0008237">
    <property type="term" value="F:metallopeptidase activity"/>
    <property type="evidence" value="ECO:0007669"/>
    <property type="project" value="UniProtKB-KW"/>
</dbReference>
<comment type="cofactor">
    <cofactor evidence="1 10">
        <name>Zn(2+)</name>
        <dbReference type="ChEBI" id="CHEBI:29105"/>
    </cofactor>
</comment>
<evidence type="ECO:0000256" key="8">
    <source>
        <dbReference type="ARBA" id="ARBA00023049"/>
    </source>
</evidence>